<reference evidence="14" key="2">
    <citation type="submission" date="2018-03" db="EMBL/GenBank/DDBJ databases">
        <authorList>
            <person name="Derbyshire K."/>
            <person name="Gray T.A."/>
            <person name="Champion M."/>
        </authorList>
    </citation>
    <scope>NUCLEOTIDE SEQUENCE [LARGE SCALE GENOMIC DNA]</scope>
    <source>
        <strain evidence="14">MKD8</strain>
    </source>
</reference>
<proteinExistence type="inferred from homology"/>
<dbReference type="CDD" id="cd17369">
    <property type="entry name" value="MFS_ShiA_like"/>
    <property type="match status" value="1"/>
</dbReference>
<dbReference type="PROSITE" id="PS50850">
    <property type="entry name" value="MFS"/>
    <property type="match status" value="1"/>
</dbReference>
<dbReference type="SUPFAM" id="SSF103473">
    <property type="entry name" value="MFS general substrate transporter"/>
    <property type="match status" value="1"/>
</dbReference>
<feature type="transmembrane region" description="Helical" evidence="11">
    <location>
        <begin position="106"/>
        <end position="124"/>
    </location>
</feature>
<dbReference type="EMBL" id="CP027541">
    <property type="protein sequence ID" value="AWT51779.1"/>
    <property type="molecule type" value="Genomic_DNA"/>
</dbReference>
<feature type="transmembrane region" description="Helical" evidence="11">
    <location>
        <begin position="170"/>
        <end position="193"/>
    </location>
</feature>
<feature type="transmembrane region" description="Helical" evidence="11">
    <location>
        <begin position="70"/>
        <end position="94"/>
    </location>
</feature>
<feature type="transmembrane region" description="Helical" evidence="11">
    <location>
        <begin position="205"/>
        <end position="224"/>
    </location>
</feature>
<name>A0A2U9PJ56_MYCSE</name>
<keyword evidence="4" id="KW-1003">Cell membrane</keyword>
<dbReference type="Proteomes" id="UP000011200">
    <property type="component" value="Chromosome"/>
</dbReference>
<feature type="transmembrane region" description="Helical" evidence="11">
    <location>
        <begin position="130"/>
        <end position="149"/>
    </location>
</feature>
<dbReference type="GO" id="GO:0015293">
    <property type="term" value="F:symporter activity"/>
    <property type="evidence" value="ECO:0007669"/>
    <property type="project" value="UniProtKB-KW"/>
</dbReference>
<evidence type="ECO:0000256" key="10">
    <source>
        <dbReference type="ARBA" id="ARBA00039918"/>
    </source>
</evidence>
<reference evidence="13 14" key="1">
    <citation type="journal article" date="2013" name="Genome Announc.">
        <title>Draft genome sequence of MKD8, a conjugal recipient Mycobacterium smegmatis strain.</title>
        <authorList>
            <person name="Gray T.A."/>
            <person name="Palumbo M.J."/>
            <person name="Derbyshire K.M."/>
        </authorList>
    </citation>
    <scope>NUCLEOTIDE SEQUENCE [LARGE SCALE GENOMIC DNA]</scope>
    <source>
        <strain evidence="13 14">MKD8</strain>
    </source>
</reference>
<evidence type="ECO:0000313" key="14">
    <source>
        <dbReference type="Proteomes" id="UP000011200"/>
    </source>
</evidence>
<feature type="domain" description="Major facilitator superfamily (MFS) profile" evidence="12">
    <location>
        <begin position="33"/>
        <end position="442"/>
    </location>
</feature>
<evidence type="ECO:0000313" key="13">
    <source>
        <dbReference type="EMBL" id="AWT51779.1"/>
    </source>
</evidence>
<feature type="transmembrane region" description="Helical" evidence="11">
    <location>
        <begin position="396"/>
        <end position="414"/>
    </location>
</feature>
<dbReference type="PANTHER" id="PTHR43045:SF1">
    <property type="entry name" value="SHIKIMATE TRANSPORTER"/>
    <property type="match status" value="1"/>
</dbReference>
<dbReference type="InterPro" id="IPR020846">
    <property type="entry name" value="MFS_dom"/>
</dbReference>
<comment type="function">
    <text evidence="9">May be a proton symporter involved in the uptake of osmolytes such as proline and glycine betaine.</text>
</comment>
<dbReference type="InterPro" id="IPR036259">
    <property type="entry name" value="MFS_trans_sf"/>
</dbReference>
<feature type="transmembrane region" description="Helical" evidence="11">
    <location>
        <begin position="350"/>
        <end position="375"/>
    </location>
</feature>
<feature type="transmembrane region" description="Helical" evidence="11">
    <location>
        <begin position="420"/>
        <end position="438"/>
    </location>
</feature>
<evidence type="ECO:0000259" key="12">
    <source>
        <dbReference type="PROSITE" id="PS50850"/>
    </source>
</evidence>
<accession>A0A2U9PJ56</accession>
<evidence type="ECO:0000256" key="3">
    <source>
        <dbReference type="ARBA" id="ARBA00022448"/>
    </source>
</evidence>
<keyword evidence="7 11" id="KW-1133">Transmembrane helix</keyword>
<feature type="transmembrane region" description="Helical" evidence="11">
    <location>
        <begin position="294"/>
        <end position="313"/>
    </location>
</feature>
<evidence type="ECO:0000256" key="6">
    <source>
        <dbReference type="ARBA" id="ARBA00022847"/>
    </source>
</evidence>
<keyword evidence="8 11" id="KW-0472">Membrane</keyword>
<dbReference type="AlphaFoldDB" id="A0A2U9PJ56"/>
<feature type="transmembrane region" description="Helical" evidence="11">
    <location>
        <begin position="45"/>
        <end position="64"/>
    </location>
</feature>
<evidence type="ECO:0000256" key="8">
    <source>
        <dbReference type="ARBA" id="ARBA00023136"/>
    </source>
</evidence>
<dbReference type="PANTHER" id="PTHR43045">
    <property type="entry name" value="SHIKIMATE TRANSPORTER"/>
    <property type="match status" value="1"/>
</dbReference>
<dbReference type="GO" id="GO:0005886">
    <property type="term" value="C:plasma membrane"/>
    <property type="evidence" value="ECO:0007669"/>
    <property type="project" value="UniProtKB-SubCell"/>
</dbReference>
<keyword evidence="3" id="KW-0813">Transport</keyword>
<keyword evidence="6" id="KW-0769">Symport</keyword>
<evidence type="ECO:0000256" key="7">
    <source>
        <dbReference type="ARBA" id="ARBA00022989"/>
    </source>
</evidence>
<dbReference type="FunFam" id="1.20.1250.20:FF:000001">
    <property type="entry name" value="Dicarboxylate MFS transporter"/>
    <property type="match status" value="1"/>
</dbReference>
<feature type="transmembrane region" description="Helical" evidence="11">
    <location>
        <begin position="259"/>
        <end position="282"/>
    </location>
</feature>
<evidence type="ECO:0000256" key="4">
    <source>
        <dbReference type="ARBA" id="ARBA00022475"/>
    </source>
</evidence>
<evidence type="ECO:0000256" key="5">
    <source>
        <dbReference type="ARBA" id="ARBA00022692"/>
    </source>
</evidence>
<evidence type="ECO:0000256" key="1">
    <source>
        <dbReference type="ARBA" id="ARBA00004651"/>
    </source>
</evidence>
<dbReference type="InterPro" id="IPR011701">
    <property type="entry name" value="MFS"/>
</dbReference>
<dbReference type="Gene3D" id="1.20.1250.20">
    <property type="entry name" value="MFS general substrate transporter like domains"/>
    <property type="match status" value="2"/>
</dbReference>
<evidence type="ECO:0000256" key="11">
    <source>
        <dbReference type="SAM" id="Phobius"/>
    </source>
</evidence>
<gene>
    <name evidence="13" type="ORF">D806_007890</name>
</gene>
<evidence type="ECO:0000256" key="2">
    <source>
        <dbReference type="ARBA" id="ARBA00008240"/>
    </source>
</evidence>
<dbReference type="Pfam" id="PF07690">
    <property type="entry name" value="MFS_1"/>
    <property type="match status" value="1"/>
</dbReference>
<keyword evidence="5 11" id="KW-0812">Transmembrane</keyword>
<comment type="subcellular location">
    <subcellularLocation>
        <location evidence="1">Cell membrane</location>
        <topology evidence="1">Multi-pass membrane protein</topology>
    </subcellularLocation>
</comment>
<protein>
    <recommendedName>
        <fullName evidence="10">Putative proline/betaine transporter</fullName>
    </recommendedName>
</protein>
<comment type="similarity">
    <text evidence="2">Belongs to the major facilitator superfamily. Metabolite:H+ Symporter (MHS) family (TC 2.A.1.6) family.</text>
</comment>
<feature type="transmembrane region" description="Helical" evidence="11">
    <location>
        <begin position="325"/>
        <end position="344"/>
    </location>
</feature>
<organism evidence="13 14">
    <name type="scientific">Mycolicibacterium smegmatis (strain MKD8)</name>
    <name type="common">Mycobacterium smegmatis</name>
    <dbReference type="NCBI Taxonomy" id="1214915"/>
    <lineage>
        <taxon>Bacteria</taxon>
        <taxon>Bacillati</taxon>
        <taxon>Actinomycetota</taxon>
        <taxon>Actinomycetes</taxon>
        <taxon>Mycobacteriales</taxon>
        <taxon>Mycobacteriaceae</taxon>
        <taxon>Mycolicibacterium</taxon>
    </lineage>
</organism>
<evidence type="ECO:0000256" key="9">
    <source>
        <dbReference type="ARBA" id="ARBA00037295"/>
    </source>
</evidence>
<sequence>MTERTIAATEGVDVTTIDNEVGQKVGAVSPARVATASFVGTAIEWYDFFIFGTAAGLVFGVAFFPNLSPLSGTLAAFATFGVAFFSRPAGAIVFGHFGDRIGRKKLLVLSLVLMGSATVAIGLIPTYDQIGIAAPVLLVIARLVQGFAVGGEWGGAVLMAVEHAPPKRRAFYGSFPQAGVPAGLVLATVAFLIVERLPDDEIMAWGWRVPFLASSALLLVGLYVRLQITESPEFEHIRRNDQVVRRPIVDVLRSHKRPLAVGILTQAASLVPFYLVTVFVLSHGPEELGVARETILMSLLVACVLDIFTVPYVSIVADRMGPRKMLILGSLYMAAIGYPFFWLLSTGEGWAVLVAMILIVTVGHAVTYSAVAAYVSRLFPADVRYTGASVSYQMGGVVFSAPAPFIAVTLWSATHGHWSLAAYLAAACLATVFALMFTKTAKVSY</sequence>